<dbReference type="PROSITE" id="PS50200">
    <property type="entry name" value="RA"/>
    <property type="match status" value="1"/>
</dbReference>
<dbReference type="SUPFAM" id="SSF54236">
    <property type="entry name" value="Ubiquitin-like"/>
    <property type="match status" value="1"/>
</dbReference>
<feature type="domain" description="Ras-associating" evidence="1">
    <location>
        <begin position="1"/>
        <end position="80"/>
    </location>
</feature>
<evidence type="ECO:0000313" key="3">
    <source>
        <dbReference type="RefSeq" id="XP_041444827.1"/>
    </source>
</evidence>
<evidence type="ECO:0000259" key="1">
    <source>
        <dbReference type="PROSITE" id="PS50200"/>
    </source>
</evidence>
<sequence>MENTHGNMYKSILLTSQDKSHAVIQRSLQKHNIESCQPDVFQLVQLLSERKELTIPDSANVYYSTNTTANFDFVLRWRTRES</sequence>
<dbReference type="Proteomes" id="UP000186698">
    <property type="component" value="Chromosome 3S"/>
</dbReference>
<evidence type="ECO:0000313" key="2">
    <source>
        <dbReference type="Proteomes" id="UP000186698"/>
    </source>
</evidence>
<dbReference type="GeneID" id="121402278"/>
<dbReference type="Pfam" id="PF00788">
    <property type="entry name" value="RA"/>
    <property type="match status" value="1"/>
</dbReference>
<dbReference type="Gene3D" id="3.10.20.90">
    <property type="entry name" value="Phosphatidylinositol 3-kinase Catalytic Subunit, Chain A, domain 1"/>
    <property type="match status" value="1"/>
</dbReference>
<dbReference type="InterPro" id="IPR000159">
    <property type="entry name" value="RA_dom"/>
</dbReference>
<name>A0A8J1MST2_XENLA</name>
<proteinExistence type="predicted"/>
<dbReference type="AlphaFoldDB" id="A0A8J1MST2"/>
<reference evidence="3" key="2">
    <citation type="submission" date="2025-08" db="UniProtKB">
        <authorList>
            <consortium name="RefSeq"/>
        </authorList>
    </citation>
    <scope>IDENTIFICATION</scope>
    <source>
        <strain evidence="3">J_2021</strain>
        <tissue evidence="3">Erythrocytes</tissue>
    </source>
</reference>
<dbReference type="CTD" id="121402278"/>
<dbReference type="GO" id="GO:0007165">
    <property type="term" value="P:signal transduction"/>
    <property type="evidence" value="ECO:0007669"/>
    <property type="project" value="InterPro"/>
</dbReference>
<accession>A0A8J1MST2</accession>
<dbReference type="InterPro" id="IPR029071">
    <property type="entry name" value="Ubiquitin-like_domsf"/>
</dbReference>
<organism evidence="2 3">
    <name type="scientific">Xenopus laevis</name>
    <name type="common">African clawed frog</name>
    <dbReference type="NCBI Taxonomy" id="8355"/>
    <lineage>
        <taxon>Eukaryota</taxon>
        <taxon>Metazoa</taxon>
        <taxon>Chordata</taxon>
        <taxon>Craniata</taxon>
        <taxon>Vertebrata</taxon>
        <taxon>Euteleostomi</taxon>
        <taxon>Amphibia</taxon>
        <taxon>Batrachia</taxon>
        <taxon>Anura</taxon>
        <taxon>Pipoidea</taxon>
        <taxon>Pipidae</taxon>
        <taxon>Xenopodinae</taxon>
        <taxon>Xenopus</taxon>
        <taxon>Xenopus</taxon>
    </lineage>
</organism>
<dbReference type="OrthoDB" id="26687at2759"/>
<reference evidence="2" key="1">
    <citation type="submission" date="2024-06" db="UniProtKB">
        <authorList>
            <consortium name="RefSeq"/>
        </authorList>
    </citation>
    <scope>NUCLEOTIDE SEQUENCE [LARGE SCALE GENOMIC DNA]</scope>
    <source>
        <strain evidence="2">J_2021</strain>
    </source>
</reference>
<gene>
    <name evidence="3" type="primary">LOC121402278</name>
</gene>
<protein>
    <submittedName>
        <fullName evidence="3">Ral guanine nucleotide dissociation stimulator-like 1</fullName>
    </submittedName>
</protein>
<dbReference type="RefSeq" id="XP_041444827.1">
    <property type="nucleotide sequence ID" value="XM_041588893.1"/>
</dbReference>
<keyword evidence="2" id="KW-1185">Reference proteome</keyword>
<dbReference type="KEGG" id="xla:121402278"/>
<dbReference type="SMART" id="SM00314">
    <property type="entry name" value="RA"/>
    <property type="match status" value="1"/>
</dbReference>